<dbReference type="InterPro" id="IPR039422">
    <property type="entry name" value="MarR/SlyA-like"/>
</dbReference>
<dbReference type="PROSITE" id="PS01117">
    <property type="entry name" value="HTH_MARR_1"/>
    <property type="match status" value="1"/>
</dbReference>
<keyword evidence="3" id="KW-0804">Transcription</keyword>
<evidence type="ECO:0000313" key="5">
    <source>
        <dbReference type="EMBL" id="SHJ02708.1"/>
    </source>
</evidence>
<keyword evidence="2 5" id="KW-0238">DNA-binding</keyword>
<dbReference type="SMART" id="SM00347">
    <property type="entry name" value="HTH_MARR"/>
    <property type="match status" value="1"/>
</dbReference>
<comment type="caution">
    <text evidence="5">The sequence shown here is derived from an EMBL/GenBank/DDBJ whole genome shotgun (WGS) entry which is preliminary data.</text>
</comment>
<keyword evidence="6" id="KW-1185">Reference proteome</keyword>
<gene>
    <name evidence="5" type="ORF">SAMN02745911_1442</name>
</gene>
<protein>
    <submittedName>
        <fullName evidence="5">DNA-binding transcriptional regulator, MarR family</fullName>
    </submittedName>
</protein>
<evidence type="ECO:0000256" key="1">
    <source>
        <dbReference type="ARBA" id="ARBA00023015"/>
    </source>
</evidence>
<dbReference type="InterPro" id="IPR036388">
    <property type="entry name" value="WH-like_DNA-bd_sf"/>
</dbReference>
<dbReference type="PRINTS" id="PR00598">
    <property type="entry name" value="HTHMARR"/>
</dbReference>
<dbReference type="InterPro" id="IPR036390">
    <property type="entry name" value="WH_DNA-bd_sf"/>
</dbReference>
<evidence type="ECO:0000259" key="4">
    <source>
        <dbReference type="PROSITE" id="PS50995"/>
    </source>
</evidence>
<reference evidence="5 6" key="1">
    <citation type="submission" date="2016-11" db="EMBL/GenBank/DDBJ databases">
        <authorList>
            <person name="Varghese N."/>
            <person name="Submissions S."/>
        </authorList>
    </citation>
    <scope>NUCLEOTIDE SEQUENCE [LARGE SCALE GENOMIC DNA]</scope>
    <source>
        <strain evidence="5 6">DSM 21988</strain>
    </source>
</reference>
<name>A0ABY1IDP4_9HYPH</name>
<dbReference type="PANTHER" id="PTHR33164:SF64">
    <property type="entry name" value="TRANSCRIPTIONAL REGULATOR SLYA"/>
    <property type="match status" value="1"/>
</dbReference>
<feature type="domain" description="HTH marR-type" evidence="4">
    <location>
        <begin position="7"/>
        <end position="145"/>
    </location>
</feature>
<dbReference type="PROSITE" id="PS50995">
    <property type="entry name" value="HTH_MARR_2"/>
    <property type="match status" value="1"/>
</dbReference>
<accession>A0ABY1IDP4</accession>
<proteinExistence type="predicted"/>
<dbReference type="InterPro" id="IPR023187">
    <property type="entry name" value="Tscrpt_reg_MarR-type_CS"/>
</dbReference>
<dbReference type="Proteomes" id="UP000184290">
    <property type="component" value="Unassembled WGS sequence"/>
</dbReference>
<sequence>MTHFTSGNTLAFLLSDGARLYRQAFERTIAESGSGLTPGEVRTLGHALRYCGSRQAVLAERMGIEPMTLSAYLDRLEARGLIRREVDRTDRRAKIIHPTDEAARLMEQLSPLFQRVYDEATRDIDEETMRACVKALIGIRSNLTSDPDLLGSLDLSKPEDLTGRPDA</sequence>
<dbReference type="PANTHER" id="PTHR33164">
    <property type="entry name" value="TRANSCRIPTIONAL REGULATOR, MARR FAMILY"/>
    <property type="match status" value="1"/>
</dbReference>
<dbReference type="Pfam" id="PF12802">
    <property type="entry name" value="MarR_2"/>
    <property type="match status" value="1"/>
</dbReference>
<dbReference type="EMBL" id="FQZC01000002">
    <property type="protein sequence ID" value="SHJ02708.1"/>
    <property type="molecule type" value="Genomic_DNA"/>
</dbReference>
<dbReference type="Gene3D" id="1.10.10.10">
    <property type="entry name" value="Winged helix-like DNA-binding domain superfamily/Winged helix DNA-binding domain"/>
    <property type="match status" value="1"/>
</dbReference>
<evidence type="ECO:0000256" key="3">
    <source>
        <dbReference type="ARBA" id="ARBA00023163"/>
    </source>
</evidence>
<organism evidence="5 6">
    <name type="scientific">Aureimonas altamirensis DSM 21988</name>
    <dbReference type="NCBI Taxonomy" id="1121026"/>
    <lineage>
        <taxon>Bacteria</taxon>
        <taxon>Pseudomonadati</taxon>
        <taxon>Pseudomonadota</taxon>
        <taxon>Alphaproteobacteria</taxon>
        <taxon>Hyphomicrobiales</taxon>
        <taxon>Aurantimonadaceae</taxon>
        <taxon>Aureimonas</taxon>
    </lineage>
</organism>
<keyword evidence="1" id="KW-0805">Transcription regulation</keyword>
<evidence type="ECO:0000256" key="2">
    <source>
        <dbReference type="ARBA" id="ARBA00023125"/>
    </source>
</evidence>
<dbReference type="RefSeq" id="WP_060605528.1">
    <property type="nucleotide sequence ID" value="NZ_FQZC01000002.1"/>
</dbReference>
<dbReference type="InterPro" id="IPR000835">
    <property type="entry name" value="HTH_MarR-typ"/>
</dbReference>
<dbReference type="GO" id="GO:0003677">
    <property type="term" value="F:DNA binding"/>
    <property type="evidence" value="ECO:0007669"/>
    <property type="project" value="UniProtKB-KW"/>
</dbReference>
<evidence type="ECO:0000313" key="6">
    <source>
        <dbReference type="Proteomes" id="UP000184290"/>
    </source>
</evidence>
<dbReference type="SUPFAM" id="SSF46785">
    <property type="entry name" value="Winged helix' DNA-binding domain"/>
    <property type="match status" value="1"/>
</dbReference>